<evidence type="ECO:0000256" key="1">
    <source>
        <dbReference type="SAM" id="MobiDB-lite"/>
    </source>
</evidence>
<dbReference type="RefSeq" id="WP_390221804.1">
    <property type="nucleotide sequence ID" value="NZ_JBHTAA010000001.1"/>
</dbReference>
<dbReference type="InterPro" id="IPR055768">
    <property type="entry name" value="DUF7344"/>
</dbReference>
<proteinExistence type="predicted"/>
<gene>
    <name evidence="3" type="ORF">ACFQJC_03205</name>
</gene>
<feature type="compositionally biased region" description="Polar residues" evidence="1">
    <location>
        <begin position="10"/>
        <end position="20"/>
    </location>
</feature>
<keyword evidence="4" id="KW-1185">Reference proteome</keyword>
<name>A0ABD5ZB70_9EURY</name>
<evidence type="ECO:0000259" key="2">
    <source>
        <dbReference type="Pfam" id="PF24035"/>
    </source>
</evidence>
<comment type="caution">
    <text evidence="3">The sequence shown here is derived from an EMBL/GenBank/DDBJ whole genome shotgun (WGS) entry which is preliminary data.</text>
</comment>
<sequence>MAGERKVNEGISSDVSTSPDTKLPPPPEILAIEPVYEALGHSRRRYLCYTLLENTEWSMTDLATKITAWEWGIPEHEVTADQREKVYVSLYHAHVPKLVDVGVITFDETTETISTAEHAEQVLTVLEGIGASKDANQEVHARSEMDE</sequence>
<feature type="region of interest" description="Disordered" evidence="1">
    <location>
        <begin position="1"/>
        <end position="26"/>
    </location>
</feature>
<dbReference type="Proteomes" id="UP001596481">
    <property type="component" value="Unassembled WGS sequence"/>
</dbReference>
<organism evidence="3 4">
    <name type="scientific">Haloferax namakaokahaiae</name>
    <dbReference type="NCBI Taxonomy" id="1748331"/>
    <lineage>
        <taxon>Archaea</taxon>
        <taxon>Methanobacteriati</taxon>
        <taxon>Methanobacteriota</taxon>
        <taxon>Stenosarchaea group</taxon>
        <taxon>Halobacteria</taxon>
        <taxon>Halobacteriales</taxon>
        <taxon>Haloferacaceae</taxon>
        <taxon>Haloferax</taxon>
    </lineage>
</organism>
<evidence type="ECO:0000313" key="4">
    <source>
        <dbReference type="Proteomes" id="UP001596481"/>
    </source>
</evidence>
<reference evidence="3 4" key="1">
    <citation type="journal article" date="2019" name="Int. J. Syst. Evol. Microbiol.">
        <title>The Global Catalogue of Microorganisms (GCM) 10K type strain sequencing project: providing services to taxonomists for standard genome sequencing and annotation.</title>
        <authorList>
            <consortium name="The Broad Institute Genomics Platform"/>
            <consortium name="The Broad Institute Genome Sequencing Center for Infectious Disease"/>
            <person name="Wu L."/>
            <person name="Ma J."/>
        </authorList>
    </citation>
    <scope>NUCLEOTIDE SEQUENCE [LARGE SCALE GENOMIC DNA]</scope>
    <source>
        <strain evidence="3 4">DSM 29988</strain>
    </source>
</reference>
<evidence type="ECO:0000313" key="3">
    <source>
        <dbReference type="EMBL" id="MFC7202507.1"/>
    </source>
</evidence>
<accession>A0ABD5ZB70</accession>
<dbReference type="AlphaFoldDB" id="A0ABD5ZB70"/>
<feature type="domain" description="DUF7344" evidence="2">
    <location>
        <begin position="36"/>
        <end position="113"/>
    </location>
</feature>
<dbReference type="EMBL" id="JBHTAA010000001">
    <property type="protein sequence ID" value="MFC7202507.1"/>
    <property type="molecule type" value="Genomic_DNA"/>
</dbReference>
<dbReference type="Pfam" id="PF24035">
    <property type="entry name" value="DUF7344"/>
    <property type="match status" value="1"/>
</dbReference>
<protein>
    <recommendedName>
        <fullName evidence="2">DUF7344 domain-containing protein</fullName>
    </recommendedName>
</protein>